<feature type="non-terminal residue" evidence="2">
    <location>
        <position position="73"/>
    </location>
</feature>
<dbReference type="AlphaFoldDB" id="A0A0B6YE29"/>
<evidence type="ECO:0000256" key="1">
    <source>
        <dbReference type="SAM" id="MobiDB-lite"/>
    </source>
</evidence>
<evidence type="ECO:0000313" key="2">
    <source>
        <dbReference type="EMBL" id="CEK54472.1"/>
    </source>
</evidence>
<feature type="non-terminal residue" evidence="2">
    <location>
        <position position="1"/>
    </location>
</feature>
<protein>
    <submittedName>
        <fullName evidence="2">Uncharacterized protein</fullName>
    </submittedName>
</protein>
<dbReference type="EMBL" id="HACG01007607">
    <property type="protein sequence ID" value="CEK54472.1"/>
    <property type="molecule type" value="Transcribed_RNA"/>
</dbReference>
<proteinExistence type="predicted"/>
<sequence length="73" mass="7897">NNIIETRSAGEAPRLGASYKHTGEESNVENSTNKSDDKSEVICLLNLNNIPFVERYAHVVPGHASEANNSNTA</sequence>
<gene>
    <name evidence="2" type="primary">ORF22906</name>
</gene>
<name>A0A0B6YE29_9EUPU</name>
<feature type="region of interest" description="Disordered" evidence="1">
    <location>
        <begin position="1"/>
        <end position="37"/>
    </location>
</feature>
<organism evidence="2">
    <name type="scientific">Arion vulgaris</name>
    <dbReference type="NCBI Taxonomy" id="1028688"/>
    <lineage>
        <taxon>Eukaryota</taxon>
        <taxon>Metazoa</taxon>
        <taxon>Spiralia</taxon>
        <taxon>Lophotrochozoa</taxon>
        <taxon>Mollusca</taxon>
        <taxon>Gastropoda</taxon>
        <taxon>Heterobranchia</taxon>
        <taxon>Euthyneura</taxon>
        <taxon>Panpulmonata</taxon>
        <taxon>Eupulmonata</taxon>
        <taxon>Stylommatophora</taxon>
        <taxon>Helicina</taxon>
        <taxon>Arionoidea</taxon>
        <taxon>Arionidae</taxon>
        <taxon>Arion</taxon>
    </lineage>
</organism>
<accession>A0A0B6YE29</accession>
<reference evidence="2" key="1">
    <citation type="submission" date="2014-12" db="EMBL/GenBank/DDBJ databases">
        <title>Insight into the proteome of Arion vulgaris.</title>
        <authorList>
            <person name="Aradska J."/>
            <person name="Bulat T."/>
            <person name="Smidak R."/>
            <person name="Sarate P."/>
            <person name="Gangsoo J."/>
            <person name="Sialana F."/>
            <person name="Bilban M."/>
            <person name="Lubec G."/>
        </authorList>
    </citation>
    <scope>NUCLEOTIDE SEQUENCE</scope>
    <source>
        <tissue evidence="2">Skin</tissue>
    </source>
</reference>